<dbReference type="InterPro" id="IPR001245">
    <property type="entry name" value="Ser-Thr/Tyr_kinase_cat_dom"/>
</dbReference>
<feature type="domain" description="Protein kinase" evidence="12">
    <location>
        <begin position="142"/>
        <end position="552"/>
    </location>
</feature>
<evidence type="ECO:0000256" key="9">
    <source>
        <dbReference type="ARBA" id="ARBA00023136"/>
    </source>
</evidence>
<dbReference type="AlphaFoldDB" id="A0A1R3JBE4"/>
<dbReference type="Pfam" id="PF08263">
    <property type="entry name" value="LRRNT_2"/>
    <property type="match status" value="1"/>
</dbReference>
<dbReference type="FunFam" id="3.80.10.10:FF:000453">
    <property type="entry name" value="Leucine-rich receptor-like protein kinase family protein"/>
    <property type="match status" value="1"/>
</dbReference>
<dbReference type="InterPro" id="IPR013210">
    <property type="entry name" value="LRR_N_plant-typ"/>
</dbReference>
<dbReference type="FunFam" id="3.80.10.10:FF:000234">
    <property type="entry name" value="Probable inactive receptor kinase RLK902"/>
    <property type="match status" value="1"/>
</dbReference>
<dbReference type="STRING" id="93759.A0A1R3JBE4"/>
<dbReference type="PANTHER" id="PTHR48010:SF96">
    <property type="entry name" value="OS05G0595800 PROTEIN"/>
    <property type="match status" value="1"/>
</dbReference>
<proteinExistence type="predicted"/>
<feature type="chain" id="PRO_5012706647" description="Protein kinase domain-containing protein" evidence="11">
    <location>
        <begin position="27"/>
        <end position="579"/>
    </location>
</feature>
<dbReference type="PANTHER" id="PTHR48010">
    <property type="entry name" value="OS05G0588300 PROTEIN"/>
    <property type="match status" value="1"/>
</dbReference>
<evidence type="ECO:0000256" key="4">
    <source>
        <dbReference type="ARBA" id="ARBA00022729"/>
    </source>
</evidence>
<dbReference type="Pfam" id="PF00560">
    <property type="entry name" value="LRR_1"/>
    <property type="match status" value="2"/>
</dbReference>
<dbReference type="SUPFAM" id="SSF52058">
    <property type="entry name" value="L domain-like"/>
    <property type="match status" value="1"/>
</dbReference>
<dbReference type="EMBL" id="AWUE01016391">
    <property type="protein sequence ID" value="OMO92141.1"/>
    <property type="molecule type" value="Genomic_DNA"/>
</dbReference>
<dbReference type="Proteomes" id="UP000187203">
    <property type="component" value="Unassembled WGS sequence"/>
</dbReference>
<keyword evidence="14" id="KW-1185">Reference proteome</keyword>
<comment type="subcellular location">
    <subcellularLocation>
        <location evidence="1">Membrane</location>
        <topology evidence="1">Single-pass membrane protein</topology>
    </subcellularLocation>
</comment>
<organism evidence="13 14">
    <name type="scientific">Corchorus olitorius</name>
    <dbReference type="NCBI Taxonomy" id="93759"/>
    <lineage>
        <taxon>Eukaryota</taxon>
        <taxon>Viridiplantae</taxon>
        <taxon>Streptophyta</taxon>
        <taxon>Embryophyta</taxon>
        <taxon>Tracheophyta</taxon>
        <taxon>Spermatophyta</taxon>
        <taxon>Magnoliopsida</taxon>
        <taxon>eudicotyledons</taxon>
        <taxon>Gunneridae</taxon>
        <taxon>Pentapetalae</taxon>
        <taxon>rosids</taxon>
        <taxon>malvids</taxon>
        <taxon>Malvales</taxon>
        <taxon>Malvaceae</taxon>
        <taxon>Grewioideae</taxon>
        <taxon>Apeibeae</taxon>
        <taxon>Corchorus</taxon>
    </lineage>
</organism>
<dbReference type="GO" id="GO:0009791">
    <property type="term" value="P:post-embryonic development"/>
    <property type="evidence" value="ECO:0007669"/>
    <property type="project" value="UniProtKB-ARBA"/>
</dbReference>
<evidence type="ECO:0000256" key="7">
    <source>
        <dbReference type="ARBA" id="ARBA00022840"/>
    </source>
</evidence>
<keyword evidence="6" id="KW-0547">Nucleotide-binding</keyword>
<keyword evidence="10" id="KW-0325">Glycoprotein</keyword>
<dbReference type="GO" id="GO:0005524">
    <property type="term" value="F:ATP binding"/>
    <property type="evidence" value="ECO:0007669"/>
    <property type="project" value="UniProtKB-KW"/>
</dbReference>
<dbReference type="SUPFAM" id="SSF56112">
    <property type="entry name" value="Protein kinase-like (PK-like)"/>
    <property type="match status" value="1"/>
</dbReference>
<dbReference type="FunFam" id="3.80.10.10:FF:001021">
    <property type="entry name" value="Leucine-rich receptor-like protein kinase family protein"/>
    <property type="match status" value="1"/>
</dbReference>
<dbReference type="GO" id="GO:0016020">
    <property type="term" value="C:membrane"/>
    <property type="evidence" value="ECO:0007669"/>
    <property type="project" value="UniProtKB-SubCell"/>
</dbReference>
<keyword evidence="7" id="KW-0067">ATP-binding</keyword>
<sequence length="579" mass="64414">MSVRQWPPFVFLFVLLLFILVSSVESDELQILLKFKSAVESSNSDVFSSWKQGTSPCDFTGVSCNSNGSVTEINLQQQQLVGVLPFDSICELQSLQKIDVGNNSLHGKISEDLKKCAGLEYLDLSLNSFSGEVPELSSLNGLKFLNLNNSGFSGNFPWKSLENLTELTFLSLGDNPFDSSPFPLEVLKLEKLYWLYLTNSSITGQIPEGIQNLIQLINLELSDNSLTGPIPAGIVKLNKLWQLELYNNSLSGKIPVGFGNLTSLEYFDASMNLLEGDLSELRSLKSIKSLQLLENQFSGEIPEEFGDFKNLEGLSLYRNKLTGQLPTRIGSWSNLKFIDVSENFLTGPIPPDMCKNGKMADLLLLQNNFTGSIPETYASYGKELAVKHIWVSDSGNRKGYNSSVAMLTKKNFRSLEYDAEVATLSAIRHVNVVKLYCSITTGTHGYMAPEYAYTCKINEKSDVYSFGVVLMELVTGKRPVEPEFGENKDIVNWIYSNLKSKEDLIEMVDSNITEGLKEDAVKVLRIALHCTAKIPALRPSMRTVVQMLEEAEPCKLTDIIVHKKGESSPTGEWKNNGKF</sequence>
<evidence type="ECO:0000259" key="12">
    <source>
        <dbReference type="PROSITE" id="PS50011"/>
    </source>
</evidence>
<comment type="caution">
    <text evidence="13">The sequence shown here is derived from an EMBL/GenBank/DDBJ whole genome shotgun (WGS) entry which is preliminary data.</text>
</comment>
<keyword evidence="9" id="KW-0472">Membrane</keyword>
<dbReference type="Gene3D" id="3.80.10.10">
    <property type="entry name" value="Ribonuclease Inhibitor"/>
    <property type="match status" value="3"/>
</dbReference>
<dbReference type="PROSITE" id="PS50011">
    <property type="entry name" value="PROTEIN_KINASE_DOM"/>
    <property type="match status" value="1"/>
</dbReference>
<evidence type="ECO:0000256" key="2">
    <source>
        <dbReference type="ARBA" id="ARBA00022614"/>
    </source>
</evidence>
<dbReference type="InterPro" id="IPR032675">
    <property type="entry name" value="LRR_dom_sf"/>
</dbReference>
<dbReference type="Pfam" id="PF23598">
    <property type="entry name" value="LRR_14"/>
    <property type="match status" value="1"/>
</dbReference>
<keyword evidence="8" id="KW-1133">Transmembrane helix</keyword>
<feature type="signal peptide" evidence="11">
    <location>
        <begin position="1"/>
        <end position="26"/>
    </location>
</feature>
<dbReference type="GO" id="GO:0051707">
    <property type="term" value="P:response to other organism"/>
    <property type="evidence" value="ECO:0007669"/>
    <property type="project" value="UniProtKB-ARBA"/>
</dbReference>
<keyword evidence="4 11" id="KW-0732">Signal</keyword>
<dbReference type="OrthoDB" id="2015831at2759"/>
<dbReference type="InterPro" id="IPR011009">
    <property type="entry name" value="Kinase-like_dom_sf"/>
</dbReference>
<keyword evidence="2" id="KW-0433">Leucine-rich repeat</keyword>
<protein>
    <recommendedName>
        <fullName evidence="12">Protein kinase domain-containing protein</fullName>
    </recommendedName>
</protein>
<accession>A0A1R3JBE4</accession>
<dbReference type="Gene3D" id="1.10.510.10">
    <property type="entry name" value="Transferase(Phosphotransferase) domain 1"/>
    <property type="match status" value="1"/>
</dbReference>
<dbReference type="InterPro" id="IPR001611">
    <property type="entry name" value="Leu-rich_rpt"/>
</dbReference>
<evidence type="ECO:0000256" key="5">
    <source>
        <dbReference type="ARBA" id="ARBA00022737"/>
    </source>
</evidence>
<evidence type="ECO:0000313" key="13">
    <source>
        <dbReference type="EMBL" id="OMO92141.1"/>
    </source>
</evidence>
<keyword evidence="3" id="KW-0812">Transmembrane</keyword>
<keyword evidence="5" id="KW-0677">Repeat</keyword>
<dbReference type="InterPro" id="IPR055414">
    <property type="entry name" value="LRR_R13L4/SHOC2-like"/>
</dbReference>
<dbReference type="GO" id="GO:0004674">
    <property type="term" value="F:protein serine/threonine kinase activity"/>
    <property type="evidence" value="ECO:0007669"/>
    <property type="project" value="UniProtKB-EC"/>
</dbReference>
<name>A0A1R3JBE4_9ROSI</name>
<dbReference type="InterPro" id="IPR050994">
    <property type="entry name" value="At_inactive_RLKs"/>
</dbReference>
<evidence type="ECO:0000313" key="14">
    <source>
        <dbReference type="Proteomes" id="UP000187203"/>
    </source>
</evidence>
<reference evidence="14" key="1">
    <citation type="submission" date="2013-09" db="EMBL/GenBank/DDBJ databases">
        <title>Corchorus olitorius genome sequencing.</title>
        <authorList>
            <person name="Alam M."/>
            <person name="Haque M.S."/>
            <person name="Islam M.S."/>
            <person name="Emdad E.M."/>
            <person name="Islam M.M."/>
            <person name="Ahmed B."/>
            <person name="Halim A."/>
            <person name="Hossen Q.M.M."/>
            <person name="Hossain M.Z."/>
            <person name="Ahmed R."/>
            <person name="Khan M.M."/>
            <person name="Islam R."/>
            <person name="Rashid M.M."/>
            <person name="Khan S.A."/>
            <person name="Rahman M.S."/>
            <person name="Alam M."/>
            <person name="Yahiya A.S."/>
            <person name="Khan M.S."/>
            <person name="Azam M.S."/>
            <person name="Haque T."/>
            <person name="Lashkar M.Z.H."/>
            <person name="Akhand A.I."/>
            <person name="Morshed G."/>
            <person name="Roy S."/>
            <person name="Uddin K.S."/>
            <person name="Rabeya T."/>
            <person name="Hossain A.S."/>
            <person name="Chowdhury A."/>
            <person name="Snigdha A.R."/>
            <person name="Mortoza M.S."/>
            <person name="Matin S.A."/>
            <person name="Hoque S.M.E."/>
            <person name="Islam M.K."/>
            <person name="Roy D.K."/>
            <person name="Haider R."/>
            <person name="Moosa M.M."/>
            <person name="Elias S.M."/>
            <person name="Hasan A.M."/>
            <person name="Jahan S."/>
            <person name="Shafiuddin M."/>
            <person name="Mahmood N."/>
            <person name="Shommy N.S."/>
        </authorList>
    </citation>
    <scope>NUCLEOTIDE SEQUENCE [LARGE SCALE GENOMIC DNA]</scope>
    <source>
        <strain evidence="14">cv. O-4</strain>
    </source>
</reference>
<dbReference type="GO" id="GO:0006952">
    <property type="term" value="P:defense response"/>
    <property type="evidence" value="ECO:0007669"/>
    <property type="project" value="UniProtKB-ARBA"/>
</dbReference>
<dbReference type="Pfam" id="PF07714">
    <property type="entry name" value="PK_Tyr_Ser-Thr"/>
    <property type="match status" value="1"/>
</dbReference>
<evidence type="ECO:0000256" key="10">
    <source>
        <dbReference type="ARBA" id="ARBA00023180"/>
    </source>
</evidence>
<dbReference type="InterPro" id="IPR000719">
    <property type="entry name" value="Prot_kinase_dom"/>
</dbReference>
<evidence type="ECO:0000256" key="1">
    <source>
        <dbReference type="ARBA" id="ARBA00004167"/>
    </source>
</evidence>
<evidence type="ECO:0000256" key="11">
    <source>
        <dbReference type="SAM" id="SignalP"/>
    </source>
</evidence>
<evidence type="ECO:0000256" key="3">
    <source>
        <dbReference type="ARBA" id="ARBA00022692"/>
    </source>
</evidence>
<evidence type="ECO:0000256" key="6">
    <source>
        <dbReference type="ARBA" id="ARBA00022741"/>
    </source>
</evidence>
<evidence type="ECO:0000256" key="8">
    <source>
        <dbReference type="ARBA" id="ARBA00022989"/>
    </source>
</evidence>
<gene>
    <name evidence="13" type="ORF">COLO4_17834</name>
</gene>